<evidence type="ECO:0000256" key="1">
    <source>
        <dbReference type="SAM" id="MobiDB-lite"/>
    </source>
</evidence>
<evidence type="ECO:0000313" key="3">
    <source>
        <dbReference type="Proteomes" id="UP000256269"/>
    </source>
</evidence>
<protein>
    <submittedName>
        <fullName evidence="2">Uncharacterized protein</fullName>
    </submittedName>
</protein>
<feature type="compositionally biased region" description="Low complexity" evidence="1">
    <location>
        <begin position="689"/>
        <end position="702"/>
    </location>
</feature>
<comment type="caution">
    <text evidence="2">The sequence shown here is derived from an EMBL/GenBank/DDBJ whole genome shotgun (WGS) entry which is preliminary data.</text>
</comment>
<proteinExistence type="predicted"/>
<feature type="region of interest" description="Disordered" evidence="1">
    <location>
        <begin position="680"/>
        <end position="708"/>
    </location>
</feature>
<dbReference type="RefSeq" id="WP_170218193.1">
    <property type="nucleotide sequence ID" value="NZ_CP144375.1"/>
</dbReference>
<dbReference type="AlphaFoldDB" id="A0A3E0GTT8"/>
<dbReference type="EMBL" id="QUNO01000030">
    <property type="protein sequence ID" value="REH27102.1"/>
    <property type="molecule type" value="Genomic_DNA"/>
</dbReference>
<evidence type="ECO:0000313" key="2">
    <source>
        <dbReference type="EMBL" id="REH27102.1"/>
    </source>
</evidence>
<sequence>MSVLLRVAGLPMGRWTAAGNPELVAKLRELLAEEEAYAAYARSLADWLGTVVPDAEDRSELLALRRDLHNGRLVASAMPELAQVSAWATALGLRRAALDEDVEKERQRLLRLPWSQVDEALARAVPDLVGDLSRRVEAGENWDGKRLRQRSEYLLRMIARGAAKPTPRGWLAHVAQAEVGETASWPAVGACSAQWVSNVNADRRQAALGGATITMNGLSWLDGDRLRCWSATRVVEVNRTPLLDAIRNTLADGVHDVDELVRRLAPDGGDLLRGFLEHLVGLGVLQLSRPPRSSWDVPLAGEAFVDVYRTVSGAVPADFVARVRQLALQALRLVDVLPRPADHPVLSTIGSAPRPVPDLVAEYLESRPVEAAGRRRSPDLPEVLTPQVLDGLGLPPAAVPEWPLDCLIRPMTDGAVLEAILPAGVLDARFASALTKLGGEPPQVRSYRDFLAHKAAEEDARLVEILVPPLDDRAANAVRRPSYCPLWTGDADSSSYLPAGGRYLPLDRITLRRGENRIVAEDLAGNPLWPMHHATRTPIGPWGLVVTLLTAASPQPPSISFGNRMAAFPERDSLPRLEIAGGLILSGRHWRITPPTSLRDLAALDLPRFVFARAGGKPRPVDLHSLSALRELSRLGDEIVVEEMLPDPDHLPLRDDHGEPIAGQLLLRLPHRRATTAAAVGNQEGESGWNPSWPSPNWTTSSRNWTPG</sequence>
<accession>A0A3E0GTT8</accession>
<name>A0A3E0GTT8_9PSEU</name>
<keyword evidence="3" id="KW-1185">Reference proteome</keyword>
<organism evidence="2 3">
    <name type="scientific">Kutzneria buriramensis</name>
    <dbReference type="NCBI Taxonomy" id="1045776"/>
    <lineage>
        <taxon>Bacteria</taxon>
        <taxon>Bacillati</taxon>
        <taxon>Actinomycetota</taxon>
        <taxon>Actinomycetes</taxon>
        <taxon>Pseudonocardiales</taxon>
        <taxon>Pseudonocardiaceae</taxon>
        <taxon>Kutzneria</taxon>
    </lineage>
</organism>
<reference evidence="2 3" key="1">
    <citation type="submission" date="2018-08" db="EMBL/GenBank/DDBJ databases">
        <title>Genomic Encyclopedia of Archaeal and Bacterial Type Strains, Phase II (KMG-II): from individual species to whole genera.</title>
        <authorList>
            <person name="Goeker M."/>
        </authorList>
    </citation>
    <scope>NUCLEOTIDE SEQUENCE [LARGE SCALE GENOMIC DNA]</scope>
    <source>
        <strain evidence="2 3">DSM 45791</strain>
    </source>
</reference>
<gene>
    <name evidence="2" type="ORF">BCF44_13074</name>
</gene>
<dbReference type="Proteomes" id="UP000256269">
    <property type="component" value="Unassembled WGS sequence"/>
</dbReference>